<proteinExistence type="evidence at transcript level"/>
<feature type="chain" id="PRO_5004287181" evidence="1">
    <location>
        <begin position="21"/>
        <end position="96"/>
    </location>
</feature>
<dbReference type="AlphaFoldDB" id="Q76EC4"/>
<dbReference type="EMBL" id="AB106883">
    <property type="protein sequence ID" value="BAC92690.1"/>
    <property type="molecule type" value="mRNA"/>
</dbReference>
<accession>Q76EC4</accession>
<protein>
    <submittedName>
        <fullName evidence="2">Epitheliopeptide HYM-301</fullName>
    </submittedName>
</protein>
<reference evidence="2" key="1">
    <citation type="journal article" date="2005" name="Development">
        <title>Hym-301, a novel peptide, regulates the number of tentacles formed in hydra.</title>
        <authorList>
            <person name="Takahashi T."/>
            <person name="Hatta M."/>
            <person name="Yum S."/>
            <person name="Gee L."/>
            <person name="Ohtani M."/>
            <person name="Fujisawa T."/>
            <person name="Bode H.R."/>
        </authorList>
    </citation>
    <scope>NUCLEOTIDE SEQUENCE</scope>
</reference>
<organism evidence="2">
    <name type="scientific">Hydra vulgaris</name>
    <name type="common">Hydra</name>
    <name type="synonym">Hydra attenuata</name>
    <dbReference type="NCBI Taxonomy" id="6087"/>
    <lineage>
        <taxon>Eukaryota</taxon>
        <taxon>Metazoa</taxon>
        <taxon>Cnidaria</taxon>
        <taxon>Hydrozoa</taxon>
        <taxon>Hydroidolina</taxon>
        <taxon>Anthoathecata</taxon>
        <taxon>Aplanulata</taxon>
        <taxon>Hydridae</taxon>
        <taxon>Hydra</taxon>
    </lineage>
</organism>
<keyword evidence="1" id="KW-0732">Signal</keyword>
<feature type="signal peptide" evidence="1">
    <location>
        <begin position="1"/>
        <end position="20"/>
    </location>
</feature>
<evidence type="ECO:0000313" key="2">
    <source>
        <dbReference type="EMBL" id="BAC92690.1"/>
    </source>
</evidence>
<evidence type="ECO:0000256" key="1">
    <source>
        <dbReference type="SAM" id="SignalP"/>
    </source>
</evidence>
<name>Q76EC4_HYDVU</name>
<sequence length="96" mass="10924">MTRVCVFLLFGVAFFALIDARPKTARLKDSKKSSELVKLNDPSFGQKIINRIKKPFEHVINSLKNGITSKKETKPPRRCYLNGYCSPGKKEIPQKN</sequence>